<dbReference type="RefSeq" id="WP_152731109.1">
    <property type="nucleotide sequence ID" value="NZ_JAABOZ010000001.1"/>
</dbReference>
<sequence>MDTKFCRDCGYHRPVADFSVNKRSRDGLAFYCRQHLAERSLKSREARRVKPRTHRFAPQGTVVPEGHKWCPDCGSVKRLDAFPRTRASSSGRATYCLPCHNERGKRSREAVGGSRTYHLTRRYGITAEEADAMSAQQDGRCAICRTAPAAHVDHDHETGRVRELLCFGCNGGLGQFKDAPDVLRRAATYVEEHALRGAGEPTEATSGPASGSTAELVHRRVLWLLDEFRAAVDRPPAASGPPEWLVPRR</sequence>
<proteinExistence type="predicted"/>
<dbReference type="Gene3D" id="3.40.1800.10">
    <property type="entry name" value="His-Me finger endonucleases"/>
    <property type="match status" value="1"/>
</dbReference>
<dbReference type="InterPro" id="IPR004211">
    <property type="entry name" value="Endonuclease_7"/>
</dbReference>
<keyword evidence="1" id="KW-0255">Endonuclease</keyword>
<dbReference type="EMBL" id="JAAGWK010000016">
    <property type="protein sequence ID" value="NEL54714.1"/>
    <property type="molecule type" value="Genomic_DNA"/>
</dbReference>
<dbReference type="SUPFAM" id="SSF54060">
    <property type="entry name" value="His-Me finger endonucleases"/>
    <property type="match status" value="1"/>
</dbReference>
<dbReference type="InterPro" id="IPR038563">
    <property type="entry name" value="Endonuclease_7_sf"/>
</dbReference>
<evidence type="ECO:0000313" key="2">
    <source>
        <dbReference type="Proteomes" id="UP000470470"/>
    </source>
</evidence>
<keyword evidence="2" id="KW-1185">Reference proteome</keyword>
<dbReference type="Proteomes" id="UP000470470">
    <property type="component" value="Unassembled WGS sequence"/>
</dbReference>
<name>A0A7K3WE58_9ACTN</name>
<keyword evidence="1" id="KW-0378">Hydrolase</keyword>
<protein>
    <submittedName>
        <fullName evidence="1">Endonuclease</fullName>
    </submittedName>
</protein>
<dbReference type="AlphaFoldDB" id="A0A7K3WE58"/>
<gene>
    <name evidence="1" type="ORF">G1H19_11950</name>
</gene>
<dbReference type="Pfam" id="PF02945">
    <property type="entry name" value="Endonuclease_7"/>
    <property type="match status" value="1"/>
</dbReference>
<dbReference type="InterPro" id="IPR044925">
    <property type="entry name" value="His-Me_finger_sf"/>
</dbReference>
<organism evidence="1 2">
    <name type="scientific">Goekera deserti</name>
    <dbReference type="NCBI Taxonomy" id="2497753"/>
    <lineage>
        <taxon>Bacteria</taxon>
        <taxon>Bacillati</taxon>
        <taxon>Actinomycetota</taxon>
        <taxon>Actinomycetes</taxon>
        <taxon>Geodermatophilales</taxon>
        <taxon>Geodermatophilaceae</taxon>
        <taxon>Goekera</taxon>
    </lineage>
</organism>
<keyword evidence="1" id="KW-0540">Nuclease</keyword>
<dbReference type="GO" id="GO:0004519">
    <property type="term" value="F:endonuclease activity"/>
    <property type="evidence" value="ECO:0007669"/>
    <property type="project" value="UniProtKB-KW"/>
</dbReference>
<evidence type="ECO:0000313" key="1">
    <source>
        <dbReference type="EMBL" id="NEL54714.1"/>
    </source>
</evidence>
<reference evidence="1 2" key="1">
    <citation type="submission" date="2020-02" db="EMBL/GenBank/DDBJ databases">
        <title>The whole genome sequence of CPCC 205119.</title>
        <authorList>
            <person name="Jiang Z."/>
        </authorList>
    </citation>
    <scope>NUCLEOTIDE SEQUENCE [LARGE SCALE GENOMIC DNA]</scope>
    <source>
        <strain evidence="1 2">CPCC 205119</strain>
    </source>
</reference>
<comment type="caution">
    <text evidence="1">The sequence shown here is derived from an EMBL/GenBank/DDBJ whole genome shotgun (WGS) entry which is preliminary data.</text>
</comment>
<accession>A0A7K3WE58</accession>